<dbReference type="EMBL" id="JAUEPH010000006">
    <property type="protein sequence ID" value="MDN3205304.1"/>
    <property type="molecule type" value="Genomic_DNA"/>
</dbReference>
<accession>A0ABT7YGH9</accession>
<evidence type="ECO:0000313" key="1">
    <source>
        <dbReference type="EMBL" id="MDN3205304.1"/>
    </source>
</evidence>
<name>A0ABT7YGH9_9BACT</name>
<proteinExistence type="predicted"/>
<evidence type="ECO:0000313" key="2">
    <source>
        <dbReference type="Proteomes" id="UP001171916"/>
    </source>
</evidence>
<dbReference type="Proteomes" id="UP001171916">
    <property type="component" value="Unassembled WGS sequence"/>
</dbReference>
<gene>
    <name evidence="1" type="ORF">QVH07_14165</name>
</gene>
<dbReference type="RefSeq" id="WP_290001518.1">
    <property type="nucleotide sequence ID" value="NZ_JAUEPH010000006.1"/>
</dbReference>
<reference evidence="1" key="1">
    <citation type="submission" date="2023-06" db="EMBL/GenBank/DDBJ databases">
        <title>Robiginitalea aurantiacus sp. nov. and Algoriphagus sediminis sp. nov., isolated from coastal sediment.</title>
        <authorList>
            <person name="Zhou Z.Y."/>
            <person name="An J."/>
            <person name="Jia Y.W."/>
            <person name="Du Z.J."/>
        </authorList>
    </citation>
    <scope>NUCLEOTIDE SEQUENCE</scope>
    <source>
        <strain evidence="1">C2-7</strain>
    </source>
</reference>
<protein>
    <submittedName>
        <fullName evidence="1">Cell division protein FtsQ/DivIB</fullName>
    </submittedName>
</protein>
<keyword evidence="2" id="KW-1185">Reference proteome</keyword>
<keyword evidence="1" id="KW-0131">Cell cycle</keyword>
<keyword evidence="1" id="KW-0132">Cell division</keyword>
<sequence length="250" mass="28593">MPRIKNIAVFIGLSLVLLGFIGFVEKQTMDKFYLDREVYIEGESGLYFVEDKEIDDIISQGFPELIAGLPLSQVPLNDIEERLMGHPFVNGAQAYIGQKGVLQLHVKQHRPVARIVRPRAADGYITEEGKIIPTSNSYTSRVIVIYGDLADKLMDQGNVMSEVPELMDLIEFVDEDEFWKAQITEIELRSKSDIRLYQQVGSQVLELGSAQDLEEKFEKLEVFYKEILPRKGWNAYNRVSVKFKNQIVCE</sequence>
<comment type="caution">
    <text evidence="1">The sequence shown here is derived from an EMBL/GenBank/DDBJ whole genome shotgun (WGS) entry which is preliminary data.</text>
</comment>
<organism evidence="1 2">
    <name type="scientific">Algoriphagus sediminis</name>
    <dbReference type="NCBI Taxonomy" id="3057113"/>
    <lineage>
        <taxon>Bacteria</taxon>
        <taxon>Pseudomonadati</taxon>
        <taxon>Bacteroidota</taxon>
        <taxon>Cytophagia</taxon>
        <taxon>Cytophagales</taxon>
        <taxon>Cyclobacteriaceae</taxon>
        <taxon>Algoriphagus</taxon>
    </lineage>
</organism>
<dbReference type="GO" id="GO:0051301">
    <property type="term" value="P:cell division"/>
    <property type="evidence" value="ECO:0007669"/>
    <property type="project" value="UniProtKB-KW"/>
</dbReference>